<dbReference type="STRING" id="485913.Krac_3318"/>
<gene>
    <name evidence="1" type="ORF">Krac_3318</name>
</gene>
<evidence type="ECO:0000313" key="2">
    <source>
        <dbReference type="Proteomes" id="UP000004508"/>
    </source>
</evidence>
<evidence type="ECO:0000313" key="1">
    <source>
        <dbReference type="EMBL" id="EFH82505.1"/>
    </source>
</evidence>
<dbReference type="Proteomes" id="UP000004508">
    <property type="component" value="Unassembled WGS sequence"/>
</dbReference>
<dbReference type="EMBL" id="ADVG01000004">
    <property type="protein sequence ID" value="EFH82505.1"/>
    <property type="molecule type" value="Genomic_DNA"/>
</dbReference>
<dbReference type="InParanoid" id="D6U115"/>
<dbReference type="AlphaFoldDB" id="D6U115"/>
<dbReference type="OrthoDB" id="9087640at2"/>
<dbReference type="eggNOG" id="ENOG502ZV8H">
    <property type="taxonomic scope" value="Bacteria"/>
</dbReference>
<proteinExistence type="predicted"/>
<name>D6U115_KTERA</name>
<keyword evidence="2" id="KW-1185">Reference proteome</keyword>
<sequence>MDLSPAFFDLQLHFADTVVQVSNLNFEEALLHYTNLYLQFVGRSFDPLHPIWQAYLTGLRKAPERAMWTYSFYQRTREPHTPFPYGCFRYSYLPEENTIRYHFASADTSDSGPLSKDRMPIRLQELKMMFTEIKKQYGDTPLVRGNSWLYNIDAYKRLFPAHYTQAMEVVDDEFQYMSLWGQFLRHDGQVHKYLVDSLLSGCQKQETLDGLMHCFPYQVLSPQCPITSFYDFYKV</sequence>
<reference evidence="1 2" key="1">
    <citation type="journal article" date="2011" name="Stand. Genomic Sci.">
        <title>Non-contiguous finished genome sequence and contextual data of the filamentous soil bacterium Ktedonobacter racemifer type strain (SOSP1-21).</title>
        <authorList>
            <person name="Chang Y.J."/>
            <person name="Land M."/>
            <person name="Hauser L."/>
            <person name="Chertkov O."/>
            <person name="Del Rio T.G."/>
            <person name="Nolan M."/>
            <person name="Copeland A."/>
            <person name="Tice H."/>
            <person name="Cheng J.F."/>
            <person name="Lucas S."/>
            <person name="Han C."/>
            <person name="Goodwin L."/>
            <person name="Pitluck S."/>
            <person name="Ivanova N."/>
            <person name="Ovchinikova G."/>
            <person name="Pati A."/>
            <person name="Chen A."/>
            <person name="Palaniappan K."/>
            <person name="Mavromatis K."/>
            <person name="Liolios K."/>
            <person name="Brettin T."/>
            <person name="Fiebig A."/>
            <person name="Rohde M."/>
            <person name="Abt B."/>
            <person name="Goker M."/>
            <person name="Detter J.C."/>
            <person name="Woyke T."/>
            <person name="Bristow J."/>
            <person name="Eisen J.A."/>
            <person name="Markowitz V."/>
            <person name="Hugenholtz P."/>
            <person name="Kyrpides N.C."/>
            <person name="Klenk H.P."/>
            <person name="Lapidus A."/>
        </authorList>
    </citation>
    <scope>NUCLEOTIDE SEQUENCE [LARGE SCALE GENOMIC DNA]</scope>
    <source>
        <strain evidence="2">DSM 44963</strain>
    </source>
</reference>
<protein>
    <submittedName>
        <fullName evidence="1">Uncharacterized protein</fullName>
    </submittedName>
</protein>
<comment type="caution">
    <text evidence="1">The sequence shown here is derived from an EMBL/GenBank/DDBJ whole genome shotgun (WGS) entry which is preliminary data.</text>
</comment>
<accession>D6U115</accession>
<organism evidence="1 2">
    <name type="scientific">Ktedonobacter racemifer DSM 44963</name>
    <dbReference type="NCBI Taxonomy" id="485913"/>
    <lineage>
        <taxon>Bacteria</taxon>
        <taxon>Bacillati</taxon>
        <taxon>Chloroflexota</taxon>
        <taxon>Ktedonobacteria</taxon>
        <taxon>Ktedonobacterales</taxon>
        <taxon>Ktedonobacteraceae</taxon>
        <taxon>Ktedonobacter</taxon>
    </lineage>
</organism>
<dbReference type="RefSeq" id="WP_007920679.1">
    <property type="nucleotide sequence ID" value="NZ_ADVG01000004.1"/>
</dbReference>